<dbReference type="AlphaFoldDB" id="G0TZX9"/>
<feature type="domain" description="Amino acid transporter transmembrane" evidence="6">
    <location>
        <begin position="97"/>
        <end position="486"/>
    </location>
</feature>
<dbReference type="PANTHER" id="PTHR22950:SF702">
    <property type="entry name" value="AMINO ACID TRANSPORTER PROTEIN"/>
    <property type="match status" value="1"/>
</dbReference>
<evidence type="ECO:0000256" key="4">
    <source>
        <dbReference type="ARBA" id="ARBA00023136"/>
    </source>
</evidence>
<evidence type="ECO:0000256" key="2">
    <source>
        <dbReference type="ARBA" id="ARBA00022692"/>
    </source>
</evidence>
<feature type="transmembrane region" description="Helical" evidence="5">
    <location>
        <begin position="245"/>
        <end position="263"/>
    </location>
</feature>
<accession>G0TZX9</accession>
<reference evidence="7" key="1">
    <citation type="journal article" date="2012" name="Proc. Natl. Acad. Sci. U.S.A.">
        <title>Antigenic diversity is generated by distinct evolutionary mechanisms in African trypanosome species.</title>
        <authorList>
            <person name="Jackson A.P."/>
            <person name="Berry A."/>
            <person name="Aslett M."/>
            <person name="Allison H.C."/>
            <person name="Burton P."/>
            <person name="Vavrova-Anderson J."/>
            <person name="Brown R."/>
            <person name="Browne H."/>
            <person name="Corton N."/>
            <person name="Hauser H."/>
            <person name="Gamble J."/>
            <person name="Gilderthorp R."/>
            <person name="Marcello L."/>
            <person name="McQuillan J."/>
            <person name="Otto T.D."/>
            <person name="Quail M.A."/>
            <person name="Sanders M.J."/>
            <person name="van Tonder A."/>
            <person name="Ginger M.L."/>
            <person name="Field M.C."/>
            <person name="Barry J.D."/>
            <person name="Hertz-Fowler C."/>
            <person name="Berriman M."/>
        </authorList>
    </citation>
    <scope>NUCLEOTIDE SEQUENCE</scope>
    <source>
        <strain evidence="7">Y486</strain>
    </source>
</reference>
<name>G0TZX9_TRYVY</name>
<feature type="transmembrane region" description="Helical" evidence="5">
    <location>
        <begin position="172"/>
        <end position="197"/>
    </location>
</feature>
<evidence type="ECO:0000256" key="3">
    <source>
        <dbReference type="ARBA" id="ARBA00022989"/>
    </source>
</evidence>
<keyword evidence="4 5" id="KW-0472">Membrane</keyword>
<organism evidence="7">
    <name type="scientific">Trypanosoma vivax (strain Y486)</name>
    <dbReference type="NCBI Taxonomy" id="1055687"/>
    <lineage>
        <taxon>Eukaryota</taxon>
        <taxon>Discoba</taxon>
        <taxon>Euglenozoa</taxon>
        <taxon>Kinetoplastea</taxon>
        <taxon>Metakinetoplastina</taxon>
        <taxon>Trypanosomatida</taxon>
        <taxon>Trypanosomatidae</taxon>
        <taxon>Trypanosoma</taxon>
        <taxon>Duttonella</taxon>
    </lineage>
</organism>
<dbReference type="InterPro" id="IPR013057">
    <property type="entry name" value="AA_transpt_TM"/>
</dbReference>
<keyword evidence="2 5" id="KW-0812">Transmembrane</keyword>
<feature type="transmembrane region" description="Helical" evidence="5">
    <location>
        <begin position="428"/>
        <end position="450"/>
    </location>
</feature>
<comment type="subcellular location">
    <subcellularLocation>
        <location evidence="1">Membrane</location>
        <topology evidence="1">Multi-pass membrane protein</topology>
    </subcellularLocation>
</comment>
<feature type="transmembrane region" description="Helical" evidence="5">
    <location>
        <begin position="283"/>
        <end position="305"/>
    </location>
</feature>
<evidence type="ECO:0000313" key="7">
    <source>
        <dbReference type="EMBL" id="CCC50159.1"/>
    </source>
</evidence>
<sequence length="493" mass="53690">MLSWERCAGYTLISALTERGAFPQNFDSEAESHLAPRVKMTHIAGTNNREFSEQFTKQPTDASGPPTDAIECIELEGRTRESLPMRWARTLIPYGGLLSTVLNLASATVGVGISALPTGFSLSGIVMSSIYLAVIAIATIYSLNLIAKVAEKTGASTYGEASELLWGRRLSYYVAALMIVTCFGGAVAYVIVIGVLIRTALNRPSVPEYLKSPRGNRLMTTIAWLVLIVPLVIPKRINTLRYASGVGMILILYFSICVVVHSVQQRDDKGATNDVVHVKVGNAALEGLPLFLFSYICQPNAFAILKEMQQCTTWRYTIYSTVGILTCTLLYFLVGVFGYLEFGSRITDSVLALYDPAENAMMGLAYICFIVKVCMAFALHLIPLRDALYHFAKMNVDSASCLHHTFLMLFIATTALIFGLFIPKMNAVIGLVGSICAGQIGFILPALFYMYSGNFSLTKVGLLNYCGTYALLLTGVLAVVFGAIATVYTTATR</sequence>
<dbReference type="GO" id="GO:0005737">
    <property type="term" value="C:cytoplasm"/>
    <property type="evidence" value="ECO:0007669"/>
    <property type="project" value="TreeGrafter"/>
</dbReference>
<feature type="transmembrane region" description="Helical" evidence="5">
    <location>
        <begin position="402"/>
        <end position="422"/>
    </location>
</feature>
<feature type="transmembrane region" description="Helical" evidence="5">
    <location>
        <begin position="317"/>
        <end position="340"/>
    </location>
</feature>
<gene>
    <name evidence="7" type="ORF">TVY486_0807660</name>
</gene>
<evidence type="ECO:0000256" key="5">
    <source>
        <dbReference type="SAM" id="Phobius"/>
    </source>
</evidence>
<keyword evidence="3 5" id="KW-1133">Transmembrane helix</keyword>
<evidence type="ECO:0000256" key="1">
    <source>
        <dbReference type="ARBA" id="ARBA00004141"/>
    </source>
</evidence>
<dbReference type="Pfam" id="PF01490">
    <property type="entry name" value="Aa_trans"/>
    <property type="match status" value="1"/>
</dbReference>
<feature type="transmembrane region" description="Helical" evidence="5">
    <location>
        <begin position="462"/>
        <end position="488"/>
    </location>
</feature>
<protein>
    <submittedName>
        <fullName evidence="7">Putative amino acid transporter</fullName>
    </submittedName>
</protein>
<dbReference type="GO" id="GO:0015179">
    <property type="term" value="F:L-amino acid transmembrane transporter activity"/>
    <property type="evidence" value="ECO:0007669"/>
    <property type="project" value="TreeGrafter"/>
</dbReference>
<feature type="transmembrane region" description="Helical" evidence="5">
    <location>
        <begin position="217"/>
        <end position="233"/>
    </location>
</feature>
<dbReference type="PANTHER" id="PTHR22950">
    <property type="entry name" value="AMINO ACID TRANSPORTER"/>
    <property type="match status" value="1"/>
</dbReference>
<dbReference type="EMBL" id="HE573024">
    <property type="protein sequence ID" value="CCC50159.1"/>
    <property type="molecule type" value="Genomic_DNA"/>
</dbReference>
<feature type="transmembrane region" description="Helical" evidence="5">
    <location>
        <begin position="91"/>
        <end position="116"/>
    </location>
</feature>
<feature type="transmembrane region" description="Helical" evidence="5">
    <location>
        <begin position="122"/>
        <end position="143"/>
    </location>
</feature>
<feature type="transmembrane region" description="Helical" evidence="5">
    <location>
        <begin position="360"/>
        <end position="382"/>
    </location>
</feature>
<proteinExistence type="predicted"/>
<dbReference type="VEuPathDB" id="TriTrypDB:TvY486_0807660"/>
<evidence type="ECO:0000259" key="6">
    <source>
        <dbReference type="Pfam" id="PF01490"/>
    </source>
</evidence>
<dbReference type="GO" id="GO:0016020">
    <property type="term" value="C:membrane"/>
    <property type="evidence" value="ECO:0007669"/>
    <property type="project" value="UniProtKB-SubCell"/>
</dbReference>